<dbReference type="EMBL" id="CP039346">
    <property type="protein sequence ID" value="QCD81967.1"/>
    <property type="molecule type" value="Genomic_DNA"/>
</dbReference>
<dbReference type="Proteomes" id="UP000501690">
    <property type="component" value="Linkage Group LG2"/>
</dbReference>
<protein>
    <submittedName>
        <fullName evidence="1">Uncharacterized protein</fullName>
    </submittedName>
</protein>
<dbReference type="AlphaFoldDB" id="A0A4D6KZF0"/>
<keyword evidence="2" id="KW-1185">Reference proteome</keyword>
<organism evidence="1 2">
    <name type="scientific">Vigna unguiculata</name>
    <name type="common">Cowpea</name>
    <dbReference type="NCBI Taxonomy" id="3917"/>
    <lineage>
        <taxon>Eukaryota</taxon>
        <taxon>Viridiplantae</taxon>
        <taxon>Streptophyta</taxon>
        <taxon>Embryophyta</taxon>
        <taxon>Tracheophyta</taxon>
        <taxon>Spermatophyta</taxon>
        <taxon>Magnoliopsida</taxon>
        <taxon>eudicotyledons</taxon>
        <taxon>Gunneridae</taxon>
        <taxon>Pentapetalae</taxon>
        <taxon>rosids</taxon>
        <taxon>fabids</taxon>
        <taxon>Fabales</taxon>
        <taxon>Fabaceae</taxon>
        <taxon>Papilionoideae</taxon>
        <taxon>50 kb inversion clade</taxon>
        <taxon>NPAAA clade</taxon>
        <taxon>indigoferoid/millettioid clade</taxon>
        <taxon>Phaseoleae</taxon>
        <taxon>Vigna</taxon>
    </lineage>
</organism>
<proteinExistence type="predicted"/>
<reference evidence="1 2" key="1">
    <citation type="submission" date="2019-04" db="EMBL/GenBank/DDBJ databases">
        <title>An improved genome assembly and genetic linkage map for asparagus bean, Vigna unguiculata ssp. sesquipedialis.</title>
        <authorList>
            <person name="Xia Q."/>
            <person name="Zhang R."/>
            <person name="Dong Y."/>
        </authorList>
    </citation>
    <scope>NUCLEOTIDE SEQUENCE [LARGE SCALE GENOMIC DNA]</scope>
    <source>
        <tissue evidence="1">Leaf</tissue>
    </source>
</reference>
<name>A0A4D6KZF0_VIGUN</name>
<sequence>MGVNGGVEKGKKDSNAYWIFQSGRFRNSSIWDSFIILANSKWVALPTPEADTDTEARYRKLLHGSDAANSQTRDRRTPLVVWMHD</sequence>
<gene>
    <name evidence="1" type="ORF">DEO72_LG2g2299</name>
</gene>
<accession>A0A4D6KZF0</accession>
<evidence type="ECO:0000313" key="2">
    <source>
        <dbReference type="Proteomes" id="UP000501690"/>
    </source>
</evidence>
<evidence type="ECO:0000313" key="1">
    <source>
        <dbReference type="EMBL" id="QCD81967.1"/>
    </source>
</evidence>